<evidence type="ECO:0000256" key="2">
    <source>
        <dbReference type="SAM" id="MobiDB-lite"/>
    </source>
</evidence>
<organism evidence="3">
    <name type="scientific">Ditylum brightwellii</name>
    <dbReference type="NCBI Taxonomy" id="49249"/>
    <lineage>
        <taxon>Eukaryota</taxon>
        <taxon>Sar</taxon>
        <taxon>Stramenopiles</taxon>
        <taxon>Ochrophyta</taxon>
        <taxon>Bacillariophyta</taxon>
        <taxon>Mediophyceae</taxon>
        <taxon>Lithodesmiophycidae</taxon>
        <taxon>Lithodesmiales</taxon>
        <taxon>Lithodesmiaceae</taxon>
        <taxon>Ditylum</taxon>
    </lineage>
</organism>
<dbReference type="EMBL" id="HBNS01002382">
    <property type="protein sequence ID" value="CAE4581770.1"/>
    <property type="molecule type" value="Transcribed_RNA"/>
</dbReference>
<gene>
    <name evidence="3" type="ORF">DBRI00130_LOCUS1916</name>
</gene>
<name>A0A7S4QF37_9STRA</name>
<keyword evidence="1" id="KW-0175">Coiled coil</keyword>
<feature type="compositionally biased region" description="Polar residues" evidence="2">
    <location>
        <begin position="335"/>
        <end position="349"/>
    </location>
</feature>
<dbReference type="AlphaFoldDB" id="A0A7S4QF37"/>
<feature type="compositionally biased region" description="Polar residues" evidence="2">
    <location>
        <begin position="249"/>
        <end position="273"/>
    </location>
</feature>
<evidence type="ECO:0000313" key="3">
    <source>
        <dbReference type="EMBL" id="CAE4581770.1"/>
    </source>
</evidence>
<feature type="region of interest" description="Disordered" evidence="2">
    <location>
        <begin position="24"/>
        <end position="47"/>
    </location>
</feature>
<feature type="region of interest" description="Disordered" evidence="2">
    <location>
        <begin position="222"/>
        <end position="294"/>
    </location>
</feature>
<proteinExistence type="predicted"/>
<accession>A0A7S4QF37</accession>
<feature type="coiled-coil region" evidence="1">
    <location>
        <begin position="147"/>
        <end position="202"/>
    </location>
</feature>
<protein>
    <submittedName>
        <fullName evidence="3">Uncharacterized protein</fullName>
    </submittedName>
</protein>
<feature type="compositionally biased region" description="Low complexity" evidence="2">
    <location>
        <begin position="362"/>
        <end position="377"/>
    </location>
</feature>
<evidence type="ECO:0000256" key="1">
    <source>
        <dbReference type="SAM" id="Coils"/>
    </source>
</evidence>
<reference evidence="3" key="1">
    <citation type="submission" date="2021-01" db="EMBL/GenBank/DDBJ databases">
        <authorList>
            <person name="Corre E."/>
            <person name="Pelletier E."/>
            <person name="Niang G."/>
            <person name="Scheremetjew M."/>
            <person name="Finn R."/>
            <person name="Kale V."/>
            <person name="Holt S."/>
            <person name="Cochrane G."/>
            <person name="Meng A."/>
            <person name="Brown T."/>
            <person name="Cohen L."/>
        </authorList>
    </citation>
    <scope>NUCLEOTIDE SEQUENCE</scope>
    <source>
        <strain evidence="3">GSO104</strain>
    </source>
</reference>
<feature type="region of interest" description="Disordered" evidence="2">
    <location>
        <begin position="335"/>
        <end position="377"/>
    </location>
</feature>
<feature type="compositionally biased region" description="Low complexity" evidence="2">
    <location>
        <begin position="279"/>
        <end position="291"/>
    </location>
</feature>
<sequence length="452" mass="51686">MTTYIEDGNISESSADIYHYESSRPRIGDDIQSGHTKKSARQGGITPRMTKEISGKESPWYDAAIASSLRVNKQCSLLEMLDVESPLCETRKSPKRRNRQDVLEDGKDISPELLEDMIRKRSITEIREKLFIIQQQLYTFHDMADKYEACNAKNIQLAEENAKVEAEKGKYETRYQKLRVKNKQYKNDLRRMKKQLDGMTSQLSQRSIQVDQTNTRKEFCILEDKEIEKTNSPPTAAGKPRSRRLSHPIGSSKTQPTNEQKQNMPRNKSQVSFVGQRRSSTGSPGKSSTGTFVEERDNLLLRDFNGGKDTYTVGKKSNIPRNSSWLSFSKGLLRKSTSNGNETSTSRSFSNKKNKPVSPHGTKLSSTTTETKTIPSSNYDWDAQKEEYVNDAKPVSKIEEKSPRRSTRVWLKLNLEEEKVMPRSISQYELKQVAGDRRSDLLRSHSLKRWPA</sequence>